<feature type="compositionally biased region" description="Basic and acidic residues" evidence="1">
    <location>
        <begin position="240"/>
        <end position="265"/>
    </location>
</feature>
<feature type="compositionally biased region" description="Polar residues" evidence="1">
    <location>
        <begin position="375"/>
        <end position="385"/>
    </location>
</feature>
<protein>
    <submittedName>
        <fullName evidence="2">Uncharacterized protein</fullName>
    </submittedName>
</protein>
<comment type="caution">
    <text evidence="2">The sequence shown here is derived from an EMBL/GenBank/DDBJ whole genome shotgun (WGS) entry which is preliminary data.</text>
</comment>
<dbReference type="EMBL" id="LAYC01000001">
    <property type="protein sequence ID" value="KYK61868.1"/>
    <property type="molecule type" value="Genomic_DNA"/>
</dbReference>
<dbReference type="PANTHER" id="PTHR40625:SF1">
    <property type="entry name" value="AMP-ACTIVATED PROTEIN KINASE GLYCOGEN-BINDING DOMAIN-CONTAINING PROTEIN"/>
    <property type="match status" value="1"/>
</dbReference>
<keyword evidence="3" id="KW-1185">Reference proteome</keyword>
<accession>A0A151GXN8</accession>
<feature type="compositionally biased region" description="Pro residues" evidence="1">
    <location>
        <begin position="220"/>
        <end position="229"/>
    </location>
</feature>
<gene>
    <name evidence="2" type="ORF">DCS_03012</name>
</gene>
<sequence>MKPDPRRGRGQWRGCYSFNDIVCDDKAVNGLRRNGGLKMGATYYYYVRASSPTYLGAPSPRLRIRPRRCRPPTLAPTTLTSSPLSPRTQYEIDGATETYNSAEPSTTACPFLPGQTVNALSVPVERTPRLRSASLTSLRHESFRTMNPDAKFTTPRPAHAPMLTLTASLRRLGSASSLLNLNQDPSARAPSPGPRWKRLFTRKPPTHHPAAPDQDTVELPTPPSPPRQPPASTASRGRRARDISHESLRRFLSEEPPARSERSPAREPTVAEPMPMPVPDDVVEEADDDDNFATSATSDHQFYATSLSPPPFQRSASSIALSLSGTDAKKCFVPVKTHPSNQHGLGADTAVPAPPSGGPALPSLDTDFRPRWSISAPSTALTTPVSPALVDEECPPPFGDSNDEDEVLSSHDDDNFSSGPVPSHGSPREAFPGYRLPTQGGEEKKASHSRPSTSAFNAAQLLSGGHAGIAVDGENFLGAPIDTGLDDFANELGWIADAIRRKQNH</sequence>
<dbReference type="InParanoid" id="A0A151GXN8"/>
<dbReference type="PANTHER" id="PTHR40625">
    <property type="entry name" value="GTP-BINDING PROTEIN ESDC-RELATED"/>
    <property type="match status" value="1"/>
</dbReference>
<dbReference type="RefSeq" id="XP_040661220.1">
    <property type="nucleotide sequence ID" value="XM_040800337.1"/>
</dbReference>
<feature type="region of interest" description="Disordered" evidence="1">
    <location>
        <begin position="334"/>
        <end position="453"/>
    </location>
</feature>
<organism evidence="2 3">
    <name type="scientific">Drechmeria coniospora</name>
    <name type="common">Nematophagous fungus</name>
    <name type="synonym">Meria coniospora</name>
    <dbReference type="NCBI Taxonomy" id="98403"/>
    <lineage>
        <taxon>Eukaryota</taxon>
        <taxon>Fungi</taxon>
        <taxon>Dikarya</taxon>
        <taxon>Ascomycota</taxon>
        <taxon>Pezizomycotina</taxon>
        <taxon>Sordariomycetes</taxon>
        <taxon>Hypocreomycetidae</taxon>
        <taxon>Hypocreales</taxon>
        <taxon>Ophiocordycipitaceae</taxon>
        <taxon>Drechmeria</taxon>
    </lineage>
</organism>
<dbReference type="Proteomes" id="UP000076580">
    <property type="component" value="Chromosome 01"/>
</dbReference>
<evidence type="ECO:0000313" key="2">
    <source>
        <dbReference type="EMBL" id="KYK61868.1"/>
    </source>
</evidence>
<evidence type="ECO:0000313" key="3">
    <source>
        <dbReference type="Proteomes" id="UP000076580"/>
    </source>
</evidence>
<dbReference type="AlphaFoldDB" id="A0A151GXN8"/>
<evidence type="ECO:0000256" key="1">
    <source>
        <dbReference type="SAM" id="MobiDB-lite"/>
    </source>
</evidence>
<feature type="compositionally biased region" description="Basic residues" evidence="1">
    <location>
        <begin position="195"/>
        <end position="206"/>
    </location>
</feature>
<name>A0A151GXN8_DRECN</name>
<feature type="region of interest" description="Disordered" evidence="1">
    <location>
        <begin position="179"/>
        <end position="285"/>
    </location>
</feature>
<dbReference type="STRING" id="98403.A0A151GXN8"/>
<proteinExistence type="predicted"/>
<reference evidence="2 3" key="1">
    <citation type="journal article" date="2016" name="Sci. Rep.">
        <title>Insights into Adaptations to a Near-Obligate Nematode Endoparasitic Lifestyle from the Finished Genome of Drechmeria coniospora.</title>
        <authorList>
            <person name="Zhang L."/>
            <person name="Zhou Z."/>
            <person name="Guo Q."/>
            <person name="Fokkens L."/>
            <person name="Miskei M."/>
            <person name="Pocsi I."/>
            <person name="Zhang W."/>
            <person name="Chen M."/>
            <person name="Wang L."/>
            <person name="Sun Y."/>
            <person name="Donzelli B.G."/>
            <person name="Gibson D.M."/>
            <person name="Nelson D.R."/>
            <person name="Luo J.G."/>
            <person name="Rep M."/>
            <person name="Liu H."/>
            <person name="Yang S."/>
            <person name="Wang J."/>
            <person name="Krasnoff S.B."/>
            <person name="Xu Y."/>
            <person name="Molnar I."/>
            <person name="Lin M."/>
        </authorList>
    </citation>
    <scope>NUCLEOTIDE SEQUENCE [LARGE SCALE GENOMIC DNA]</scope>
    <source>
        <strain evidence="2 3">ARSEF 6962</strain>
    </source>
</reference>
<dbReference type="GeneID" id="63715655"/>